<organism evidence="9 11">
    <name type="scientific">Heyndrickxia coagulans</name>
    <name type="common">Weizmannia coagulans</name>
    <dbReference type="NCBI Taxonomy" id="1398"/>
    <lineage>
        <taxon>Bacteria</taxon>
        <taxon>Bacillati</taxon>
        <taxon>Bacillota</taxon>
        <taxon>Bacilli</taxon>
        <taxon>Bacillales</taxon>
        <taxon>Bacillaceae</taxon>
        <taxon>Heyndrickxia</taxon>
    </lineage>
</organism>
<dbReference type="EMBL" id="LRPN01000211">
    <property type="protein sequence ID" value="KWZ76264.1"/>
    <property type="molecule type" value="Genomic_DNA"/>
</dbReference>
<proteinExistence type="inferred from homology"/>
<dbReference type="Proteomes" id="UP000070376">
    <property type="component" value="Unassembled WGS sequence"/>
</dbReference>
<dbReference type="InterPro" id="IPR014780">
    <property type="entry name" value="tRNA_psdUridine_synth_TruB"/>
</dbReference>
<keyword evidence="10" id="KW-1185">Reference proteome</keyword>
<gene>
    <name evidence="5" type="primary">truB</name>
    <name evidence="9" type="ORF">HMPREF3213_04017</name>
    <name evidence="8" type="ORF">SB48_HM08orf03989</name>
</gene>
<protein>
    <recommendedName>
        <fullName evidence="5">tRNA pseudouridine synthase B</fullName>
        <ecNumber evidence="5">5.4.99.25</ecNumber>
    </recommendedName>
    <alternativeName>
        <fullName evidence="5">tRNA pseudouridine(55) synthase</fullName>
        <shortName evidence="5">Psi55 synthase</shortName>
    </alternativeName>
    <alternativeName>
        <fullName evidence="5">tRNA pseudouridylate synthase</fullName>
    </alternativeName>
    <alternativeName>
        <fullName evidence="5">tRNA-uridine isomerase</fullName>
    </alternativeName>
</protein>
<dbReference type="AlphaFoldDB" id="A0A0C5CPJ1"/>
<evidence type="ECO:0000313" key="11">
    <source>
        <dbReference type="Proteomes" id="UP000070376"/>
    </source>
</evidence>
<dbReference type="PANTHER" id="PTHR13767:SF2">
    <property type="entry name" value="PSEUDOURIDYLATE SYNTHASE TRUB1"/>
    <property type="match status" value="1"/>
</dbReference>
<evidence type="ECO:0000256" key="1">
    <source>
        <dbReference type="ARBA" id="ARBA00000385"/>
    </source>
</evidence>
<dbReference type="InterPro" id="IPR032819">
    <property type="entry name" value="TruB_C"/>
</dbReference>
<dbReference type="CDD" id="cd02573">
    <property type="entry name" value="PseudoU_synth_EcTruB"/>
    <property type="match status" value="1"/>
</dbReference>
<dbReference type="STRING" id="1398.AB434_2787"/>
<name>A0A0C5CPJ1_HEYCO</name>
<dbReference type="PANTHER" id="PTHR13767">
    <property type="entry name" value="TRNA-PSEUDOURIDINE SYNTHASE"/>
    <property type="match status" value="1"/>
</dbReference>
<evidence type="ECO:0000313" key="9">
    <source>
        <dbReference type="EMBL" id="KWZ76264.1"/>
    </source>
</evidence>
<dbReference type="Gene3D" id="3.30.2350.10">
    <property type="entry name" value="Pseudouridine synthase"/>
    <property type="match status" value="1"/>
</dbReference>
<comment type="catalytic activity">
    <reaction evidence="1 5">
        <text>uridine(55) in tRNA = pseudouridine(55) in tRNA</text>
        <dbReference type="Rhea" id="RHEA:42532"/>
        <dbReference type="Rhea" id="RHEA-COMP:10101"/>
        <dbReference type="Rhea" id="RHEA-COMP:10102"/>
        <dbReference type="ChEBI" id="CHEBI:65314"/>
        <dbReference type="ChEBI" id="CHEBI:65315"/>
        <dbReference type="EC" id="5.4.99.25"/>
    </reaction>
</comment>
<dbReference type="GO" id="GO:1990481">
    <property type="term" value="P:mRNA pseudouridine synthesis"/>
    <property type="evidence" value="ECO:0007669"/>
    <property type="project" value="TreeGrafter"/>
</dbReference>
<reference evidence="9" key="3">
    <citation type="submission" date="2016-01" db="EMBL/GenBank/DDBJ databases">
        <authorList>
            <person name="Oliw E.H."/>
        </authorList>
    </citation>
    <scope>NUCLEOTIDE SEQUENCE [LARGE SCALE GENOMIC DNA]</scope>
    <source>
        <strain evidence="9">GED7749B</strain>
    </source>
</reference>
<reference evidence="11" key="4">
    <citation type="submission" date="2016-01" db="EMBL/GenBank/DDBJ databases">
        <authorList>
            <person name="Mitreva M."/>
            <person name="Pepin K.H."/>
            <person name="Mihindukulasuriya K.A."/>
            <person name="Fulton R."/>
            <person name="Fronick C."/>
            <person name="O'Laughlin M."/>
            <person name="Miner T."/>
            <person name="Herter B."/>
            <person name="Rosa B.A."/>
            <person name="Cordes M."/>
            <person name="Tomlinson C."/>
            <person name="Wollam A."/>
            <person name="Palsikar V.B."/>
            <person name="Mardis E.R."/>
            <person name="Wilson R.K."/>
        </authorList>
    </citation>
    <scope>NUCLEOTIDE SEQUENCE [LARGE SCALE GENOMIC DNA]</scope>
    <source>
        <strain evidence="11">GED7749B</strain>
    </source>
</reference>
<evidence type="ECO:0000259" key="6">
    <source>
        <dbReference type="Pfam" id="PF01509"/>
    </source>
</evidence>
<dbReference type="GO" id="GO:0031119">
    <property type="term" value="P:tRNA pseudouridine synthesis"/>
    <property type="evidence" value="ECO:0007669"/>
    <property type="project" value="UniProtKB-UniRule"/>
</dbReference>
<feature type="domain" description="tRNA pseudouridylate synthase B C-terminal" evidence="7">
    <location>
        <begin position="179"/>
        <end position="234"/>
    </location>
</feature>
<keyword evidence="4 5" id="KW-0413">Isomerase</keyword>
<dbReference type="GO" id="GO:0003723">
    <property type="term" value="F:RNA binding"/>
    <property type="evidence" value="ECO:0007669"/>
    <property type="project" value="InterPro"/>
</dbReference>
<evidence type="ECO:0000256" key="2">
    <source>
        <dbReference type="ARBA" id="ARBA00005642"/>
    </source>
</evidence>
<evidence type="ECO:0000256" key="5">
    <source>
        <dbReference type="HAMAP-Rule" id="MF_01080"/>
    </source>
</evidence>
<dbReference type="FunFam" id="3.30.2350.10:FF:000011">
    <property type="entry name" value="tRNA pseudouridine synthase B"/>
    <property type="match status" value="1"/>
</dbReference>
<dbReference type="InterPro" id="IPR002501">
    <property type="entry name" value="PsdUridine_synth_N"/>
</dbReference>
<comment type="function">
    <text evidence="5">Responsible for synthesis of pseudouridine from uracil-55 in the psi GC loop of transfer RNAs.</text>
</comment>
<dbReference type="NCBIfam" id="TIGR00431">
    <property type="entry name" value="TruB"/>
    <property type="match status" value="1"/>
</dbReference>
<dbReference type="SUPFAM" id="SSF55120">
    <property type="entry name" value="Pseudouridine synthase"/>
    <property type="match status" value="1"/>
</dbReference>
<sequence>MDGILPLWKPAGMTSHDCVFKIRKLFGTKKAGHTGTLDPDVEGVLPVCIGRATKIAEYLQDAGKTYEGEATIGISTTTEDASGDIIEKKEISRPISREEILAALASFTGHITQIPPMFSAVKVNGRRLYEYARAGIEVERPKRNVQIYSLELLDGREYFEGPVVSFRFRASCSKGTYIRTLAVMIGEKLGYPAHMSNLTRIEAGGFSKEQCATFQEIEKAAETGDRESLLYPLEAGIRHLPKWEISDTLAEKVKNGAVLKKPETWPETGDRLAVFFRGKILAVYVAHSGRPGFIKPAKVI</sequence>
<reference evidence="10" key="2">
    <citation type="submission" date="2015-01" db="EMBL/GenBank/DDBJ databases">
        <title>Comparative genome analysis of Bacillus coagulans HM-08, Clostridium butyricum HM-68, Bacillus subtilis HM-66 and Bacillus paralicheniformis BL-09.</title>
        <authorList>
            <person name="Zhang H."/>
        </authorList>
    </citation>
    <scope>NUCLEOTIDE SEQUENCE [LARGE SCALE GENOMIC DNA]</scope>
    <source>
        <strain evidence="10">HM-08</strain>
    </source>
</reference>
<dbReference type="HAMAP" id="MF_01080">
    <property type="entry name" value="TruB_bact"/>
    <property type="match status" value="1"/>
</dbReference>
<dbReference type="EC" id="5.4.99.25" evidence="5"/>
<reference evidence="8" key="1">
    <citation type="submission" date="2015-01" db="EMBL/GenBank/DDBJ databases">
        <title>Comparative genome analysis of Bacillus coagulans HM-08, Clostridium butyricum HM-68, Bacillus subtilis HM-66 and Bacillus licheniformis BL-09.</title>
        <authorList>
            <person name="Zhang H."/>
        </authorList>
    </citation>
    <scope>NUCLEOTIDE SEQUENCE [LARGE SCALE GENOMIC DNA]</scope>
    <source>
        <strain evidence="8">HM-08</strain>
    </source>
</reference>
<dbReference type="PATRIC" id="fig|1398.18.peg.2501"/>
<evidence type="ECO:0000256" key="4">
    <source>
        <dbReference type="ARBA" id="ARBA00023235"/>
    </source>
</evidence>
<evidence type="ECO:0000313" key="10">
    <source>
        <dbReference type="Proteomes" id="UP000032024"/>
    </source>
</evidence>
<dbReference type="InterPro" id="IPR020103">
    <property type="entry name" value="PsdUridine_synth_cat_dom_sf"/>
</dbReference>
<feature type="active site" description="Nucleophile" evidence="5">
    <location>
        <position position="38"/>
    </location>
</feature>
<evidence type="ECO:0000259" key="7">
    <source>
        <dbReference type="Pfam" id="PF16198"/>
    </source>
</evidence>
<dbReference type="EMBL" id="CP010525">
    <property type="protein sequence ID" value="AJO23307.1"/>
    <property type="molecule type" value="Genomic_DNA"/>
</dbReference>
<feature type="domain" description="Pseudouridine synthase II N-terminal" evidence="6">
    <location>
        <begin position="23"/>
        <end position="178"/>
    </location>
</feature>
<dbReference type="Pfam" id="PF01509">
    <property type="entry name" value="TruB_N"/>
    <property type="match status" value="1"/>
</dbReference>
<dbReference type="GO" id="GO:0160148">
    <property type="term" value="F:tRNA pseudouridine(55) synthase activity"/>
    <property type="evidence" value="ECO:0007669"/>
    <property type="project" value="UniProtKB-EC"/>
</dbReference>
<dbReference type="RefSeq" id="WP_014095410.1">
    <property type="nucleotide sequence ID" value="NZ_CP010525.1"/>
</dbReference>
<evidence type="ECO:0000256" key="3">
    <source>
        <dbReference type="ARBA" id="ARBA00022694"/>
    </source>
</evidence>
<keyword evidence="3 5" id="KW-0819">tRNA processing</keyword>
<comment type="similarity">
    <text evidence="2 5">Belongs to the pseudouridine synthase TruB family. Type 1 subfamily.</text>
</comment>
<evidence type="ECO:0000313" key="8">
    <source>
        <dbReference type="EMBL" id="AJO23307.1"/>
    </source>
</evidence>
<dbReference type="Pfam" id="PF16198">
    <property type="entry name" value="TruB_C_2"/>
    <property type="match status" value="1"/>
</dbReference>
<dbReference type="GeneID" id="93260102"/>
<dbReference type="Proteomes" id="UP000032024">
    <property type="component" value="Chromosome"/>
</dbReference>
<accession>A0A0C5CPJ1</accession>